<dbReference type="InterPro" id="IPR004869">
    <property type="entry name" value="MMPL_dom"/>
</dbReference>
<dbReference type="PROSITE" id="PS50156">
    <property type="entry name" value="SSD"/>
    <property type="match status" value="1"/>
</dbReference>
<dbReference type="Pfam" id="PF03176">
    <property type="entry name" value="MMPL"/>
    <property type="match status" value="2"/>
</dbReference>
<reference evidence="8 9" key="1">
    <citation type="submission" date="2014-07" db="EMBL/GenBank/DDBJ databases">
        <authorList>
            <person name="McCorrison J."/>
            <person name="Sanka R."/>
            <person name="Torralba M."/>
            <person name="Gillis M."/>
            <person name="Haft D.H."/>
            <person name="Methe B."/>
            <person name="Sutton G."/>
            <person name="Nelson K.E."/>
        </authorList>
    </citation>
    <scope>NUCLEOTIDE SEQUENCE [LARGE SCALE GENOMIC DNA]</scope>
    <source>
        <strain evidence="8 9">S7-1-13</strain>
    </source>
</reference>
<feature type="transmembrane region" description="Helical" evidence="6">
    <location>
        <begin position="225"/>
        <end position="246"/>
    </location>
</feature>
<feature type="transmembrane region" description="Helical" evidence="6">
    <location>
        <begin position="520"/>
        <end position="537"/>
    </location>
</feature>
<dbReference type="PANTHER" id="PTHR33406">
    <property type="entry name" value="MEMBRANE PROTEIN MJ1562-RELATED"/>
    <property type="match status" value="1"/>
</dbReference>
<dbReference type="GO" id="GO:0005886">
    <property type="term" value="C:plasma membrane"/>
    <property type="evidence" value="ECO:0007669"/>
    <property type="project" value="UniProtKB-SubCell"/>
</dbReference>
<dbReference type="InterPro" id="IPR050545">
    <property type="entry name" value="Mycobact_MmpL"/>
</dbReference>
<protein>
    <submittedName>
        <fullName evidence="8">Antibiotic ABC transporter permease</fullName>
    </submittedName>
</protein>
<sequence length="690" mass="76865">MKKISKFISYHPRLVLLVMTILLIPSWIGYKSTGVNYDILSYLPANLESTQGQEILDKDFKNAATGMLILRGTDHDADKLKKEILEIEGVEDVISKSSIVGDTVPNEFLPDEIRKAFYAEDSTLLMVKFSESSSSFKTMEAIDHIRNLESKEKYLSGISSLVKDTKDLIDRETPIYVGLAVALALVVLSLANESTIIPFLFMLNIGYAILYNFGTNFFLGEISYITKAIAAVLQLAVTTDYSIFLYHRYVEKKKKNESNNEAMAKAIDSTLSSIFASSLTTFAGFLVLLLMQLGLGKDIGLVMSKGVLLGLISTVVVLPPMILLAEKLVNRFNHKVLLPDFSRIANFTIKHRKKLFIVFLILFIPAVYGARNTNLYYNLDRSLPQDLDSIVALNKMKKDYNMASSHFIVVKEDLSKTSVNSMIEEIKDVEGVNNVLSVNSMTGLTVPSEILPQKLKQNFVQDGYQMIMVNSEYQTASNEVNNQIADIDKIVKAHDADGKVTGEAVLTKDLTILSDRDFKMVNIVSLIVVFLIIALVFKSFAIPIILISAIELAIFINMGIPFYFGHTIPFITSIIIGVVQLGSTIDYSILMMDRFIFEYKKHRNLEKALDLSVRETSKSIVTSALSFFAATIGVGIYSKMEIVSTICIFLARGAIISMLVIIIFLPAIIGLTIPFIEKTTKGFKEGKENE</sequence>
<evidence type="ECO:0000313" key="8">
    <source>
        <dbReference type="EMBL" id="KGF04768.1"/>
    </source>
</evidence>
<feature type="domain" description="SSD" evidence="7">
    <location>
        <begin position="552"/>
        <end position="671"/>
    </location>
</feature>
<organism evidence="8 9">
    <name type="scientific">Anaerococcus lactolyticus S7-1-13</name>
    <dbReference type="NCBI Taxonomy" id="1284686"/>
    <lineage>
        <taxon>Bacteria</taxon>
        <taxon>Bacillati</taxon>
        <taxon>Bacillota</taxon>
        <taxon>Tissierellia</taxon>
        <taxon>Tissierellales</taxon>
        <taxon>Peptoniphilaceae</taxon>
        <taxon>Anaerococcus</taxon>
    </lineage>
</organism>
<feature type="transmembrane region" description="Helical" evidence="6">
    <location>
        <begin position="355"/>
        <end position="371"/>
    </location>
</feature>
<feature type="transmembrane region" description="Helical" evidence="6">
    <location>
        <begin position="649"/>
        <end position="676"/>
    </location>
</feature>
<gene>
    <name evidence="8" type="ORF">HMPREF1630_02895</name>
</gene>
<proteinExistence type="predicted"/>
<keyword evidence="3 6" id="KW-0812">Transmembrane</keyword>
<feature type="transmembrane region" description="Helical" evidence="6">
    <location>
        <begin position="570"/>
        <end position="597"/>
    </location>
</feature>
<dbReference type="SUPFAM" id="SSF82866">
    <property type="entry name" value="Multidrug efflux transporter AcrB transmembrane domain"/>
    <property type="match status" value="2"/>
</dbReference>
<evidence type="ECO:0000256" key="6">
    <source>
        <dbReference type="SAM" id="Phobius"/>
    </source>
</evidence>
<feature type="transmembrane region" description="Helical" evidence="6">
    <location>
        <begin position="307"/>
        <end position="325"/>
    </location>
</feature>
<feature type="transmembrane region" description="Helical" evidence="6">
    <location>
        <begin position="199"/>
        <end position="219"/>
    </location>
</feature>
<keyword evidence="4 6" id="KW-1133">Transmembrane helix</keyword>
<feature type="transmembrane region" description="Helical" evidence="6">
    <location>
        <begin position="273"/>
        <end position="295"/>
    </location>
</feature>
<dbReference type="Gene3D" id="1.20.1640.10">
    <property type="entry name" value="Multidrug efflux transporter AcrB transmembrane domain"/>
    <property type="match status" value="2"/>
</dbReference>
<dbReference type="EMBL" id="JRMW01000025">
    <property type="protein sequence ID" value="KGF04768.1"/>
    <property type="molecule type" value="Genomic_DNA"/>
</dbReference>
<dbReference type="OrthoDB" id="9782006at2"/>
<dbReference type="PANTHER" id="PTHR33406:SF13">
    <property type="entry name" value="MEMBRANE PROTEIN YDFJ"/>
    <property type="match status" value="1"/>
</dbReference>
<evidence type="ECO:0000259" key="7">
    <source>
        <dbReference type="PROSITE" id="PS50156"/>
    </source>
</evidence>
<evidence type="ECO:0000256" key="1">
    <source>
        <dbReference type="ARBA" id="ARBA00004651"/>
    </source>
</evidence>
<comment type="subcellular location">
    <subcellularLocation>
        <location evidence="1">Cell membrane</location>
        <topology evidence="1">Multi-pass membrane protein</topology>
    </subcellularLocation>
</comment>
<feature type="transmembrane region" description="Helical" evidence="6">
    <location>
        <begin position="618"/>
        <end position="637"/>
    </location>
</feature>
<evidence type="ECO:0000256" key="2">
    <source>
        <dbReference type="ARBA" id="ARBA00022475"/>
    </source>
</evidence>
<keyword evidence="2" id="KW-1003">Cell membrane</keyword>
<keyword evidence="5 6" id="KW-0472">Membrane</keyword>
<feature type="transmembrane region" description="Helical" evidence="6">
    <location>
        <begin position="175"/>
        <end position="192"/>
    </location>
</feature>
<name>A0A095X4M5_9FIRM</name>
<feature type="transmembrane region" description="Helical" evidence="6">
    <location>
        <begin position="544"/>
        <end position="564"/>
    </location>
</feature>
<dbReference type="InterPro" id="IPR000731">
    <property type="entry name" value="SSD"/>
</dbReference>
<comment type="caution">
    <text evidence="8">The sequence shown here is derived from an EMBL/GenBank/DDBJ whole genome shotgun (WGS) entry which is preliminary data.</text>
</comment>
<dbReference type="eggNOG" id="COG1033">
    <property type="taxonomic scope" value="Bacteria"/>
</dbReference>
<evidence type="ECO:0000256" key="4">
    <source>
        <dbReference type="ARBA" id="ARBA00022989"/>
    </source>
</evidence>
<dbReference type="RefSeq" id="WP_037326854.1">
    <property type="nucleotide sequence ID" value="NZ_JRMW01000025.1"/>
</dbReference>
<accession>A0A095X4M5</accession>
<dbReference type="Proteomes" id="UP000029579">
    <property type="component" value="Unassembled WGS sequence"/>
</dbReference>
<evidence type="ECO:0000256" key="3">
    <source>
        <dbReference type="ARBA" id="ARBA00022692"/>
    </source>
</evidence>
<evidence type="ECO:0000256" key="5">
    <source>
        <dbReference type="ARBA" id="ARBA00023136"/>
    </source>
</evidence>
<evidence type="ECO:0000313" key="9">
    <source>
        <dbReference type="Proteomes" id="UP000029579"/>
    </source>
</evidence>
<dbReference type="AlphaFoldDB" id="A0A095X4M5"/>
<feature type="transmembrane region" description="Helical" evidence="6">
    <location>
        <begin position="12"/>
        <end position="30"/>
    </location>
</feature>